<organism evidence="3 4">
    <name type="scientific">Gordonia phthalatica</name>
    <dbReference type="NCBI Taxonomy" id="1136941"/>
    <lineage>
        <taxon>Bacteria</taxon>
        <taxon>Bacillati</taxon>
        <taxon>Actinomycetota</taxon>
        <taxon>Actinomycetes</taxon>
        <taxon>Mycobacteriales</taxon>
        <taxon>Gordoniaceae</taxon>
        <taxon>Gordonia</taxon>
    </lineage>
</organism>
<sequence>MSAALPADFLTSGPGAALAVGDVDTYGTGAAVRRLSGAAMRTVDGLYDAFAAAWDFPAHFGFNKDAFDDVIGDLPAGLRTSTGAIATGVLTIIDDAGLLLADATDDDREWFATSPSFWRERCARGGRGFGIVLLADDAAVDVVEQRWRAAGGELIRLRQD</sequence>
<feature type="domain" description="Barstar (barnase inhibitor)" evidence="2">
    <location>
        <begin position="31"/>
        <end position="111"/>
    </location>
</feature>
<dbReference type="InterPro" id="IPR000468">
    <property type="entry name" value="Barstar"/>
</dbReference>
<reference evidence="4" key="1">
    <citation type="submission" date="2015-06" db="EMBL/GenBank/DDBJ databases">
        <title>Complete genome sequence and metabolic analysis of phthalate degradation pathway in Gordonia sp. QH-11.</title>
        <authorList>
            <person name="Jin D."/>
            <person name="Kong X."/>
            <person name="Bai Z."/>
        </authorList>
    </citation>
    <scope>NUCLEOTIDE SEQUENCE [LARGE SCALE GENOMIC DNA]</scope>
    <source>
        <strain evidence="4">QH-11</strain>
    </source>
</reference>
<dbReference type="Proteomes" id="UP000063789">
    <property type="component" value="Chromosome"/>
</dbReference>
<comment type="similarity">
    <text evidence="1">Belongs to the barstar family.</text>
</comment>
<dbReference type="PATRIC" id="fig|1136941.3.peg.463"/>
<accession>A0A0N9N8H3</accession>
<dbReference type="Pfam" id="PF01337">
    <property type="entry name" value="Barstar"/>
    <property type="match status" value="1"/>
</dbReference>
<dbReference type="KEGG" id="goq:ACH46_02315"/>
<protein>
    <recommendedName>
        <fullName evidence="2">Barstar (barnase inhibitor) domain-containing protein</fullName>
    </recommendedName>
</protein>
<dbReference type="AlphaFoldDB" id="A0A0N9N8H3"/>
<gene>
    <name evidence="3" type="ORF">ACH46_02315</name>
</gene>
<dbReference type="STRING" id="1136941.ACH46_02315"/>
<dbReference type="InterPro" id="IPR035905">
    <property type="entry name" value="Barstar-like_sf"/>
</dbReference>
<dbReference type="EMBL" id="CP011853">
    <property type="protein sequence ID" value="ALG83553.1"/>
    <property type="molecule type" value="Genomic_DNA"/>
</dbReference>
<dbReference type="OrthoDB" id="5184890at2"/>
<dbReference type="RefSeq" id="WP_062391507.1">
    <property type="nucleotide sequence ID" value="NZ_CP011853.1"/>
</dbReference>
<keyword evidence="4" id="KW-1185">Reference proteome</keyword>
<evidence type="ECO:0000256" key="1">
    <source>
        <dbReference type="ARBA" id="ARBA00006845"/>
    </source>
</evidence>
<reference evidence="3 4" key="2">
    <citation type="journal article" date="2017" name="Int. J. Syst. Evol. Microbiol.">
        <title>Gordonia phthalatica sp. nov., a di-n-butyl phthalate-degrading bacterium isolated from activated sludge.</title>
        <authorList>
            <person name="Jin D."/>
            <person name="Kong X."/>
            <person name="Jia M."/>
            <person name="Yu X."/>
            <person name="Wang X."/>
            <person name="Zhuang X."/>
            <person name="Deng Y."/>
            <person name="Bai Z."/>
        </authorList>
    </citation>
    <scope>NUCLEOTIDE SEQUENCE [LARGE SCALE GENOMIC DNA]</scope>
    <source>
        <strain evidence="3 4">QH-11</strain>
    </source>
</reference>
<proteinExistence type="inferred from homology"/>
<evidence type="ECO:0000313" key="3">
    <source>
        <dbReference type="EMBL" id="ALG83553.1"/>
    </source>
</evidence>
<evidence type="ECO:0000259" key="2">
    <source>
        <dbReference type="Pfam" id="PF01337"/>
    </source>
</evidence>
<name>A0A0N9N8H3_9ACTN</name>
<dbReference type="Gene3D" id="3.30.370.10">
    <property type="entry name" value="Barstar-like"/>
    <property type="match status" value="1"/>
</dbReference>
<dbReference type="SUPFAM" id="SSF52038">
    <property type="entry name" value="Barstar-related"/>
    <property type="match status" value="1"/>
</dbReference>
<evidence type="ECO:0000313" key="4">
    <source>
        <dbReference type="Proteomes" id="UP000063789"/>
    </source>
</evidence>